<dbReference type="AlphaFoldDB" id="A0A328F6H2"/>
<accession>A0A328F6H2</accession>
<feature type="domain" description="FIST C-domain" evidence="2">
    <location>
        <begin position="215"/>
        <end position="361"/>
    </location>
</feature>
<evidence type="ECO:0000313" key="4">
    <source>
        <dbReference type="EMBL" id="RAL99825.1"/>
    </source>
</evidence>
<dbReference type="Proteomes" id="UP000293902">
    <property type="component" value="Chromosome"/>
</dbReference>
<dbReference type="EMBL" id="QLNI01000100">
    <property type="protein sequence ID" value="RAL99825.1"/>
    <property type="molecule type" value="Genomic_DNA"/>
</dbReference>
<dbReference type="SMART" id="SM01204">
    <property type="entry name" value="FIST_C"/>
    <property type="match status" value="1"/>
</dbReference>
<reference evidence="4 5" key="1">
    <citation type="submission" date="2018-06" db="EMBL/GenBank/DDBJ databases">
        <title>Complete Genome Sequence of Desulfobacter hydrogenophilus (DSM3380).</title>
        <authorList>
            <person name="Marietou A."/>
            <person name="Schreiber L."/>
            <person name="Marshall I."/>
            <person name="Jorgensen B."/>
        </authorList>
    </citation>
    <scope>NUCLEOTIDE SEQUENCE [LARGE SCALE GENOMIC DNA]</scope>
    <source>
        <strain evidence="4 5">DSM 3380</strain>
    </source>
</reference>
<organism evidence="4 5">
    <name type="scientific">Desulfobacter hydrogenophilus</name>
    <dbReference type="NCBI Taxonomy" id="2291"/>
    <lineage>
        <taxon>Bacteria</taxon>
        <taxon>Pseudomonadati</taxon>
        <taxon>Thermodesulfobacteriota</taxon>
        <taxon>Desulfobacteria</taxon>
        <taxon>Desulfobacterales</taxon>
        <taxon>Desulfobacteraceae</taxon>
        <taxon>Desulfobacter</taxon>
    </lineage>
</organism>
<dbReference type="PANTHER" id="PTHR40252">
    <property type="entry name" value="BLR0328 PROTEIN"/>
    <property type="match status" value="1"/>
</dbReference>
<reference evidence="3 6" key="2">
    <citation type="submission" date="2019-02" db="EMBL/GenBank/DDBJ databases">
        <title>Complete genome sequence of Desulfobacter hydrogenophilus AcRS1.</title>
        <authorList>
            <person name="Marietou A."/>
            <person name="Lund M.B."/>
            <person name="Marshall I.P.G."/>
            <person name="Schreiber L."/>
            <person name="Jorgensen B."/>
        </authorList>
    </citation>
    <scope>NUCLEOTIDE SEQUENCE [LARGE SCALE GENOMIC DNA]</scope>
    <source>
        <strain evidence="3 6">AcRS1</strain>
    </source>
</reference>
<dbReference type="InterPro" id="IPR019494">
    <property type="entry name" value="FIST_C"/>
</dbReference>
<dbReference type="Pfam" id="PF08495">
    <property type="entry name" value="FIST"/>
    <property type="match status" value="1"/>
</dbReference>
<gene>
    <name evidence="4" type="ORF">DO021_22405</name>
    <name evidence="3" type="ORF">EYB58_19345</name>
</gene>
<feature type="domain" description="FIST" evidence="1">
    <location>
        <begin position="31"/>
        <end position="214"/>
    </location>
</feature>
<dbReference type="InterPro" id="IPR013702">
    <property type="entry name" value="FIST_domain_N"/>
</dbReference>
<proteinExistence type="predicted"/>
<evidence type="ECO:0000259" key="1">
    <source>
        <dbReference type="SMART" id="SM00897"/>
    </source>
</evidence>
<evidence type="ECO:0000259" key="2">
    <source>
        <dbReference type="SMART" id="SM01204"/>
    </source>
</evidence>
<dbReference type="OrthoDB" id="378730at2"/>
<dbReference type="Pfam" id="PF10442">
    <property type="entry name" value="FIST_C"/>
    <property type="match status" value="1"/>
</dbReference>
<dbReference type="PANTHER" id="PTHR40252:SF2">
    <property type="entry name" value="BLR0328 PROTEIN"/>
    <property type="match status" value="1"/>
</dbReference>
<dbReference type="RefSeq" id="WP_111960811.1">
    <property type="nucleotide sequence ID" value="NZ_CP036313.1"/>
</dbReference>
<dbReference type="SMART" id="SM00897">
    <property type="entry name" value="FIST"/>
    <property type="match status" value="1"/>
</dbReference>
<dbReference type="EMBL" id="CP036313">
    <property type="protein sequence ID" value="QBH14885.1"/>
    <property type="molecule type" value="Genomic_DNA"/>
</dbReference>
<sequence length="381" mass="41719">MKIFSSVHVETTGLLSELHRMIDLALENGAKYLLVFLGSEHEFDIEELPPLFASLPIPACAGVFPGIIHDEMHYHKGALVCGFTTPLFSTILKEIARPNIEITNEIKQWLDGKVPAGAIVLIDGQSKGIDNVITCIYDCLGPAISVLGGGAGYLDFSHRPCLITAQGCYENACFIISLPVPLALGVRHGWESIAGPFLVTSAKDNLIQSINYEPAFPFYEGIIREYCSEPIDFTNFLEITKCYPLGMVQLDNEYLVRDPIQRHGTAIECAGSVPQNTLIYILNSQPDILIQSAAKAAKELRTQLSSVYEKQEGYYTFTIDCISRQLFLGDQYCKELAGIKKELPNQLPPIGALTLGEIASSSQGVIRFLNKTTVIGGLGSE</sequence>
<keyword evidence="6" id="KW-1185">Reference proteome</keyword>
<dbReference type="Proteomes" id="UP000248798">
    <property type="component" value="Unassembled WGS sequence"/>
</dbReference>
<evidence type="ECO:0000313" key="3">
    <source>
        <dbReference type="EMBL" id="QBH14885.1"/>
    </source>
</evidence>
<evidence type="ECO:0008006" key="7">
    <source>
        <dbReference type="Google" id="ProtNLM"/>
    </source>
</evidence>
<evidence type="ECO:0000313" key="5">
    <source>
        <dbReference type="Proteomes" id="UP000248798"/>
    </source>
</evidence>
<evidence type="ECO:0000313" key="6">
    <source>
        <dbReference type="Proteomes" id="UP000293902"/>
    </source>
</evidence>
<protein>
    <recommendedName>
        <fullName evidence="7">Histidine kinase</fullName>
    </recommendedName>
</protein>
<name>A0A328F6H2_9BACT</name>